<reference evidence="2 3" key="1">
    <citation type="submission" date="2018-03" db="EMBL/GenBank/DDBJ databases">
        <title>The ancient ancestry and fast evolution of plastids.</title>
        <authorList>
            <person name="Moore K.R."/>
            <person name="Magnabosco C."/>
            <person name="Momper L."/>
            <person name="Gold D.A."/>
            <person name="Bosak T."/>
            <person name="Fournier G.P."/>
        </authorList>
    </citation>
    <scope>NUCLEOTIDE SEQUENCE [LARGE SCALE GENOMIC DNA]</scope>
    <source>
        <strain evidence="2 3">CCALA 037</strain>
    </source>
</reference>
<sequence length="298" mass="34360">MHYPLSTIHYPLSTIHYPLSTIHYSRSPDVNISIILVNYNGAEFLAECLNSLAKFINADCEVIIVDNSSADNSVEIVRTRFPWVQLICSEVNLGFGKANNLAVEQSQGKYLLFLNTDTLLTEHTPQILADYLDREPDVAAIGTRITFQDGSYQLSSGMLPNLAIEFIDKIRYGLDRQWHNRVANIYNKQYSTIREVGWVTGACLTIRRDIYQKLGGFDPKFFMYFEDKDLCKRIRDLGFKVIYYPDTSIIHLLGGSSKNVTKNVDHYYRDSQRYYYQKHLNGIQLKILKLYLRLSGKI</sequence>
<gene>
    <name evidence="2" type="ORF">C7B77_09185</name>
</gene>
<keyword evidence="2" id="KW-0808">Transferase</keyword>
<dbReference type="GO" id="GO:0016740">
    <property type="term" value="F:transferase activity"/>
    <property type="evidence" value="ECO:0007669"/>
    <property type="project" value="UniProtKB-KW"/>
</dbReference>
<dbReference type="CDD" id="cd04186">
    <property type="entry name" value="GT_2_like_c"/>
    <property type="match status" value="1"/>
</dbReference>
<protein>
    <submittedName>
        <fullName evidence="2">Glycosyltransferase family 2 protein</fullName>
    </submittedName>
</protein>
<dbReference type="SUPFAM" id="SSF53448">
    <property type="entry name" value="Nucleotide-diphospho-sugar transferases"/>
    <property type="match status" value="1"/>
</dbReference>
<dbReference type="PANTHER" id="PTHR43179">
    <property type="entry name" value="RHAMNOSYLTRANSFERASE WBBL"/>
    <property type="match status" value="1"/>
</dbReference>
<comment type="caution">
    <text evidence="2">The sequence shown here is derived from an EMBL/GenBank/DDBJ whole genome shotgun (WGS) entry which is preliminary data.</text>
</comment>
<evidence type="ECO:0000313" key="3">
    <source>
        <dbReference type="Proteomes" id="UP000238937"/>
    </source>
</evidence>
<dbReference type="PANTHER" id="PTHR43179:SF7">
    <property type="entry name" value="RHAMNOSYLTRANSFERASE WBBL"/>
    <property type="match status" value="1"/>
</dbReference>
<proteinExistence type="predicted"/>
<dbReference type="Proteomes" id="UP000238937">
    <property type="component" value="Unassembled WGS sequence"/>
</dbReference>
<dbReference type="Pfam" id="PF00535">
    <property type="entry name" value="Glycos_transf_2"/>
    <property type="match status" value="1"/>
</dbReference>
<feature type="domain" description="Glycosyltransferase 2-like" evidence="1">
    <location>
        <begin position="33"/>
        <end position="214"/>
    </location>
</feature>
<dbReference type="EMBL" id="PVWO01000086">
    <property type="protein sequence ID" value="PSB57224.1"/>
    <property type="molecule type" value="Genomic_DNA"/>
</dbReference>
<dbReference type="OrthoDB" id="9813495at2"/>
<evidence type="ECO:0000259" key="1">
    <source>
        <dbReference type="Pfam" id="PF00535"/>
    </source>
</evidence>
<dbReference type="InterPro" id="IPR029044">
    <property type="entry name" value="Nucleotide-diphossugar_trans"/>
</dbReference>
<dbReference type="Gene3D" id="3.90.550.10">
    <property type="entry name" value="Spore Coat Polysaccharide Biosynthesis Protein SpsA, Chain A"/>
    <property type="match status" value="1"/>
</dbReference>
<evidence type="ECO:0000313" key="2">
    <source>
        <dbReference type="EMBL" id="PSB57224.1"/>
    </source>
</evidence>
<organism evidence="2 3">
    <name type="scientific">Chamaesiphon polymorphus CCALA 037</name>
    <dbReference type="NCBI Taxonomy" id="2107692"/>
    <lineage>
        <taxon>Bacteria</taxon>
        <taxon>Bacillati</taxon>
        <taxon>Cyanobacteriota</taxon>
        <taxon>Cyanophyceae</taxon>
        <taxon>Gomontiellales</taxon>
        <taxon>Chamaesiphonaceae</taxon>
        <taxon>Chamaesiphon</taxon>
    </lineage>
</organism>
<accession>A0A2T1GHP2</accession>
<dbReference type="AlphaFoldDB" id="A0A2T1GHP2"/>
<keyword evidence="3" id="KW-1185">Reference proteome</keyword>
<name>A0A2T1GHP2_9CYAN</name>
<dbReference type="InterPro" id="IPR001173">
    <property type="entry name" value="Glyco_trans_2-like"/>
</dbReference>